<evidence type="ECO:0000313" key="4">
    <source>
        <dbReference type="Proteomes" id="UP000800200"/>
    </source>
</evidence>
<dbReference type="PANTHER" id="PTHR34414:SF1">
    <property type="entry name" value="SUBTILISIN-LIKE SERINE PROTEASE"/>
    <property type="match status" value="1"/>
</dbReference>
<evidence type="ECO:0000313" key="3">
    <source>
        <dbReference type="EMBL" id="KAF2183852.1"/>
    </source>
</evidence>
<reference evidence="3" key="1">
    <citation type="journal article" date="2020" name="Stud. Mycol.">
        <title>101 Dothideomycetes genomes: a test case for predicting lifestyles and emergence of pathogens.</title>
        <authorList>
            <person name="Haridas S."/>
            <person name="Albert R."/>
            <person name="Binder M."/>
            <person name="Bloem J."/>
            <person name="Labutti K."/>
            <person name="Salamov A."/>
            <person name="Andreopoulos B."/>
            <person name="Baker S."/>
            <person name="Barry K."/>
            <person name="Bills G."/>
            <person name="Bluhm B."/>
            <person name="Cannon C."/>
            <person name="Castanera R."/>
            <person name="Culley D."/>
            <person name="Daum C."/>
            <person name="Ezra D."/>
            <person name="Gonzalez J."/>
            <person name="Henrissat B."/>
            <person name="Kuo A."/>
            <person name="Liang C."/>
            <person name="Lipzen A."/>
            <person name="Lutzoni F."/>
            <person name="Magnuson J."/>
            <person name="Mondo S."/>
            <person name="Nolan M."/>
            <person name="Ohm R."/>
            <person name="Pangilinan J."/>
            <person name="Park H.-J."/>
            <person name="Ramirez L."/>
            <person name="Alfaro M."/>
            <person name="Sun H."/>
            <person name="Tritt A."/>
            <person name="Yoshinaga Y."/>
            <person name="Zwiers L.-H."/>
            <person name="Turgeon B."/>
            <person name="Goodwin S."/>
            <person name="Spatafora J."/>
            <person name="Crous P."/>
            <person name="Grigoriev I."/>
        </authorList>
    </citation>
    <scope>NUCLEOTIDE SEQUENCE</scope>
    <source>
        <strain evidence="3">CBS 207.26</strain>
    </source>
</reference>
<dbReference type="InterPro" id="IPR046536">
    <property type="entry name" value="DUF6601"/>
</dbReference>
<feature type="region of interest" description="Disordered" evidence="1">
    <location>
        <begin position="131"/>
        <end position="150"/>
    </location>
</feature>
<feature type="transmembrane region" description="Helical" evidence="2">
    <location>
        <begin position="304"/>
        <end position="328"/>
    </location>
</feature>
<evidence type="ECO:0000256" key="1">
    <source>
        <dbReference type="SAM" id="MobiDB-lite"/>
    </source>
</evidence>
<keyword evidence="4" id="KW-1185">Reference proteome</keyword>
<evidence type="ECO:0000256" key="2">
    <source>
        <dbReference type="SAM" id="Phobius"/>
    </source>
</evidence>
<dbReference type="EMBL" id="ML994640">
    <property type="protein sequence ID" value="KAF2183852.1"/>
    <property type="molecule type" value="Genomic_DNA"/>
</dbReference>
<keyword evidence="2" id="KW-0812">Transmembrane</keyword>
<feature type="transmembrane region" description="Helical" evidence="2">
    <location>
        <begin position="266"/>
        <end position="284"/>
    </location>
</feature>
<proteinExistence type="predicted"/>
<dbReference type="AlphaFoldDB" id="A0A6A6DZM3"/>
<keyword evidence="2" id="KW-1133">Transmembrane helix</keyword>
<dbReference type="Pfam" id="PF20246">
    <property type="entry name" value="DUF6601"/>
    <property type="match status" value="1"/>
</dbReference>
<dbReference type="PANTHER" id="PTHR34414">
    <property type="entry name" value="HET DOMAIN-CONTAINING PROTEIN-RELATED"/>
    <property type="match status" value="1"/>
</dbReference>
<feature type="compositionally biased region" description="Low complexity" evidence="1">
    <location>
        <begin position="133"/>
        <end position="150"/>
    </location>
</feature>
<accession>A0A6A6DZM3</accession>
<protein>
    <submittedName>
        <fullName evidence="3">Uncharacterized protein</fullName>
    </submittedName>
</protein>
<organism evidence="3 4">
    <name type="scientific">Zopfia rhizophila CBS 207.26</name>
    <dbReference type="NCBI Taxonomy" id="1314779"/>
    <lineage>
        <taxon>Eukaryota</taxon>
        <taxon>Fungi</taxon>
        <taxon>Dikarya</taxon>
        <taxon>Ascomycota</taxon>
        <taxon>Pezizomycotina</taxon>
        <taxon>Dothideomycetes</taxon>
        <taxon>Dothideomycetes incertae sedis</taxon>
        <taxon>Zopfiaceae</taxon>
        <taxon>Zopfia</taxon>
    </lineage>
</organism>
<dbReference type="OrthoDB" id="5086500at2759"/>
<dbReference type="Proteomes" id="UP000800200">
    <property type="component" value="Unassembled WGS sequence"/>
</dbReference>
<name>A0A6A6DZM3_9PEZI</name>
<keyword evidence="2" id="KW-0472">Membrane</keyword>
<sequence>MATLRLPPFPWAHQLIIDDAADKIVNQKTSSAHLTVTRDDVLSVLESELDTVVLNDMYKWLWLVAKKSSQHVDPLHEHVFKNRTITIAENPALPLVWLYDRVYLKPIPEVLLNYSFWIKYLLPQAAQLDQTTQSKQPNQGGQSNQSNHQPQADYKIDSLSHACRTVLGFLRSYSLLIQHESDFTIAQDSKLLPRIIQYSAFEDFIGAFRFIGDEAVSKRYIYGQFRLTRLNWAVRLCRPATATRKTMLPWYYQEIRWQTGDYLRDYGAMAAFLFVMLSLTLSSLQVMLTTRTFSIWSNFIRFSWIFSVVVIILCAALVFVAVQVLPLFCSFKRSLQ</sequence>
<gene>
    <name evidence="3" type="ORF">K469DRAFT_710221</name>
</gene>